<accession>A0A0T5VVV3</accession>
<dbReference type="PANTHER" id="PTHR46796">
    <property type="entry name" value="HTH-TYPE TRANSCRIPTIONAL ACTIVATOR RHAS-RELATED"/>
    <property type="match status" value="1"/>
</dbReference>
<keyword evidence="3" id="KW-0804">Transcription</keyword>
<feature type="domain" description="HTH araC/xylS-type" evidence="4">
    <location>
        <begin position="166"/>
        <end position="258"/>
    </location>
</feature>
<sequence length="275" mass="30967">MPPFKMHHQEFEPPEELQDTIKCFWYNRRLSGAELSGFEVVPDGYTEIIFHFGSCNISSNGELQPLPSPFMMGLLNQPAIFYTKNRFEIIGIRCFPWTVFDLLGLPSNKHGLHLFEHPMAQLQPKLNAFILDGKIDEAVATVKQYFLQARAQVAANSMLFKAGIAMQEAKGTIPVSEVAAAAHVTVRTLERNFKRSSGHTVKDVSGLMRFEQVRNRLWHDPDANLASLAHEFGYTDQPHLSREFKRYSGTSPAAFARKAKKGKQVLSSDLLNLSS</sequence>
<dbReference type="InterPro" id="IPR009057">
    <property type="entry name" value="Homeodomain-like_sf"/>
</dbReference>
<keyword evidence="6" id="KW-1185">Reference proteome</keyword>
<dbReference type="EMBL" id="LMZQ01000001">
    <property type="protein sequence ID" value="KRT17987.1"/>
    <property type="molecule type" value="Genomic_DNA"/>
</dbReference>
<evidence type="ECO:0000259" key="4">
    <source>
        <dbReference type="PROSITE" id="PS01124"/>
    </source>
</evidence>
<keyword evidence="1" id="KW-0805">Transcription regulation</keyword>
<evidence type="ECO:0000313" key="6">
    <source>
        <dbReference type="Proteomes" id="UP000051950"/>
    </source>
</evidence>
<dbReference type="InterPro" id="IPR018060">
    <property type="entry name" value="HTH_AraC"/>
</dbReference>
<dbReference type="InterPro" id="IPR050204">
    <property type="entry name" value="AraC_XylS_family_regulators"/>
</dbReference>
<dbReference type="InterPro" id="IPR046532">
    <property type="entry name" value="DUF6597"/>
</dbReference>
<dbReference type="PROSITE" id="PS01124">
    <property type="entry name" value="HTH_ARAC_FAMILY_2"/>
    <property type="match status" value="1"/>
</dbReference>
<evidence type="ECO:0000256" key="2">
    <source>
        <dbReference type="ARBA" id="ARBA00023125"/>
    </source>
</evidence>
<organism evidence="5 6">
    <name type="scientific">Pedobacter ginsenosidimutans</name>
    <dbReference type="NCBI Taxonomy" id="687842"/>
    <lineage>
        <taxon>Bacteria</taxon>
        <taxon>Pseudomonadati</taxon>
        <taxon>Bacteroidota</taxon>
        <taxon>Sphingobacteriia</taxon>
        <taxon>Sphingobacteriales</taxon>
        <taxon>Sphingobacteriaceae</taxon>
        <taxon>Pedobacter</taxon>
    </lineage>
</organism>
<dbReference type="Proteomes" id="UP000051950">
    <property type="component" value="Unassembled WGS sequence"/>
</dbReference>
<dbReference type="GO" id="GO:0043565">
    <property type="term" value="F:sequence-specific DNA binding"/>
    <property type="evidence" value="ECO:0007669"/>
    <property type="project" value="InterPro"/>
</dbReference>
<evidence type="ECO:0000256" key="3">
    <source>
        <dbReference type="ARBA" id="ARBA00023163"/>
    </source>
</evidence>
<dbReference type="Gene3D" id="1.10.10.60">
    <property type="entry name" value="Homeodomain-like"/>
    <property type="match status" value="1"/>
</dbReference>
<dbReference type="Pfam" id="PF20240">
    <property type="entry name" value="DUF6597"/>
    <property type="match status" value="1"/>
</dbReference>
<evidence type="ECO:0000313" key="5">
    <source>
        <dbReference type="EMBL" id="KRT17987.1"/>
    </source>
</evidence>
<comment type="caution">
    <text evidence="5">The sequence shown here is derived from an EMBL/GenBank/DDBJ whole genome shotgun (WGS) entry which is preliminary data.</text>
</comment>
<name>A0A0T5VVV3_9SPHI</name>
<dbReference type="SMART" id="SM00342">
    <property type="entry name" value="HTH_ARAC"/>
    <property type="match status" value="1"/>
</dbReference>
<dbReference type="SUPFAM" id="SSF46689">
    <property type="entry name" value="Homeodomain-like"/>
    <property type="match status" value="1"/>
</dbReference>
<evidence type="ECO:0000256" key="1">
    <source>
        <dbReference type="ARBA" id="ARBA00023015"/>
    </source>
</evidence>
<proteinExistence type="predicted"/>
<reference evidence="5 6" key="1">
    <citation type="submission" date="2015-11" db="EMBL/GenBank/DDBJ databases">
        <title>Sequence of Pedobacter ginsenosidimutans.</title>
        <authorList>
            <person name="Carson E."/>
            <person name="Keyser V."/>
            <person name="Newman J."/>
            <person name="Miller J."/>
        </authorList>
    </citation>
    <scope>NUCLEOTIDE SEQUENCE [LARGE SCALE GENOMIC DNA]</scope>
    <source>
        <strain evidence="5 6">KACC 14530</strain>
    </source>
</reference>
<dbReference type="PANTHER" id="PTHR46796:SF13">
    <property type="entry name" value="HTH-TYPE TRANSCRIPTIONAL ACTIVATOR RHAS"/>
    <property type="match status" value="1"/>
</dbReference>
<keyword evidence="2" id="KW-0238">DNA-binding</keyword>
<dbReference type="STRING" id="687842.ASU31_01460"/>
<dbReference type="GO" id="GO:0003700">
    <property type="term" value="F:DNA-binding transcription factor activity"/>
    <property type="evidence" value="ECO:0007669"/>
    <property type="project" value="InterPro"/>
</dbReference>
<dbReference type="Pfam" id="PF12833">
    <property type="entry name" value="HTH_18"/>
    <property type="match status" value="1"/>
</dbReference>
<protein>
    <submittedName>
        <fullName evidence="5">AraC family transcriptional regulator</fullName>
    </submittedName>
</protein>
<gene>
    <name evidence="5" type="ORF">ASU31_01460</name>
</gene>
<dbReference type="AlphaFoldDB" id="A0A0T5VVV3"/>